<dbReference type="HAMAP" id="MF_01810">
    <property type="entry name" value="YidC_type1"/>
    <property type="match status" value="1"/>
</dbReference>
<dbReference type="Pfam" id="PF14849">
    <property type="entry name" value="YidC_periplas"/>
    <property type="match status" value="1"/>
</dbReference>
<dbReference type="NCBIfam" id="TIGR03592">
    <property type="entry name" value="yidC_oxa1_cterm"/>
    <property type="match status" value="1"/>
</dbReference>
<dbReference type="GO" id="GO:0032977">
    <property type="term" value="F:membrane insertase activity"/>
    <property type="evidence" value="ECO:0007669"/>
    <property type="project" value="InterPro"/>
</dbReference>
<evidence type="ECO:0000256" key="1">
    <source>
        <dbReference type="ARBA" id="ARBA00004429"/>
    </source>
</evidence>
<evidence type="ECO:0000259" key="15">
    <source>
        <dbReference type="Pfam" id="PF02096"/>
    </source>
</evidence>
<dbReference type="RefSeq" id="WP_176613694.1">
    <property type="nucleotide sequence ID" value="NZ_JABXXR010000062.1"/>
</dbReference>
<feature type="domain" description="Membrane insertase YidC/Oxa/ALB C-terminal" evidence="15">
    <location>
        <begin position="352"/>
        <end position="552"/>
    </location>
</feature>
<dbReference type="PANTHER" id="PTHR12428:SF65">
    <property type="entry name" value="CYTOCHROME C OXIDASE ASSEMBLY PROTEIN COX18, MITOCHONDRIAL"/>
    <property type="match status" value="1"/>
</dbReference>
<dbReference type="Proteomes" id="UP000585665">
    <property type="component" value="Unassembled WGS sequence"/>
</dbReference>
<evidence type="ECO:0000256" key="14">
    <source>
        <dbReference type="SAM" id="MobiDB-lite"/>
    </source>
</evidence>
<comment type="subcellular location">
    <subcellularLocation>
        <location evidence="1">Cell inner membrane</location>
        <topology evidence="1">Multi-pass membrane protein</topology>
    </subcellularLocation>
    <subcellularLocation>
        <location evidence="13">Cell membrane</location>
        <topology evidence="13">Multi-pass membrane protein</topology>
    </subcellularLocation>
</comment>
<feature type="transmembrane region" description="Helical" evidence="13">
    <location>
        <begin position="517"/>
        <end position="539"/>
    </location>
</feature>
<dbReference type="GO" id="GO:0005886">
    <property type="term" value="C:plasma membrane"/>
    <property type="evidence" value="ECO:0007669"/>
    <property type="project" value="UniProtKB-SubCell"/>
</dbReference>
<evidence type="ECO:0000256" key="9">
    <source>
        <dbReference type="ARBA" id="ARBA00023136"/>
    </source>
</evidence>
<name>A0A850P9P3_9PROT</name>
<evidence type="ECO:0000256" key="3">
    <source>
        <dbReference type="ARBA" id="ARBA00015325"/>
    </source>
</evidence>
<keyword evidence="8 13" id="KW-1133">Transmembrane helix</keyword>
<keyword evidence="4 13" id="KW-0813">Transport</keyword>
<evidence type="ECO:0000256" key="6">
    <source>
        <dbReference type="ARBA" id="ARBA00022692"/>
    </source>
</evidence>
<keyword evidence="5 13" id="KW-1003">Cell membrane</keyword>
<evidence type="ECO:0000313" key="17">
    <source>
        <dbReference type="EMBL" id="NVN40754.1"/>
    </source>
</evidence>
<dbReference type="InterPro" id="IPR047196">
    <property type="entry name" value="YidC_ALB_C"/>
</dbReference>
<feature type="transmembrane region" description="Helical" evidence="13">
    <location>
        <begin position="477"/>
        <end position="497"/>
    </location>
</feature>
<dbReference type="AlphaFoldDB" id="A0A850P9P3"/>
<accession>A0A850P9P3</accession>
<dbReference type="InterPro" id="IPR019998">
    <property type="entry name" value="Membr_insert_YidC"/>
</dbReference>
<keyword evidence="18" id="KW-1185">Reference proteome</keyword>
<dbReference type="Gene3D" id="2.70.98.90">
    <property type="match status" value="1"/>
</dbReference>
<dbReference type="CDD" id="cd19961">
    <property type="entry name" value="EcYidC-like_peri"/>
    <property type="match status" value="1"/>
</dbReference>
<dbReference type="NCBIfam" id="NF002353">
    <property type="entry name" value="PRK01318.1-4"/>
    <property type="match status" value="1"/>
</dbReference>
<evidence type="ECO:0000256" key="2">
    <source>
        <dbReference type="ARBA" id="ARBA00010527"/>
    </source>
</evidence>
<dbReference type="GO" id="GO:0051205">
    <property type="term" value="P:protein insertion into membrane"/>
    <property type="evidence" value="ECO:0007669"/>
    <property type="project" value="TreeGrafter"/>
</dbReference>
<keyword evidence="6 13" id="KW-0812">Transmembrane</keyword>
<dbReference type="EMBL" id="JABXXR010000062">
    <property type="protein sequence ID" value="NVN40754.1"/>
    <property type="molecule type" value="Genomic_DNA"/>
</dbReference>
<comment type="function">
    <text evidence="13">Required for the insertion and/or proper folding and/or complex formation of integral membrane proteins into the membrane. Involved in integration of membrane proteins that insert both dependently and independently of the Sec translocase complex, as well as at least some lipoproteins. Aids folding of multispanning membrane proteins.</text>
</comment>
<protein>
    <recommendedName>
        <fullName evidence="3 13">Membrane protein insertase YidC</fullName>
    </recommendedName>
    <alternativeName>
        <fullName evidence="12 13">Foldase YidC</fullName>
    </alternativeName>
    <alternativeName>
        <fullName evidence="11 13">Membrane integrase YidC</fullName>
    </alternativeName>
    <alternativeName>
        <fullName evidence="13">Membrane protein YidC</fullName>
    </alternativeName>
</protein>
<dbReference type="NCBIfam" id="TIGR03593">
    <property type="entry name" value="yidC_nterm"/>
    <property type="match status" value="1"/>
</dbReference>
<dbReference type="PANTHER" id="PTHR12428">
    <property type="entry name" value="OXA1"/>
    <property type="match status" value="1"/>
</dbReference>
<evidence type="ECO:0000256" key="12">
    <source>
        <dbReference type="ARBA" id="ARBA00033342"/>
    </source>
</evidence>
<comment type="subunit">
    <text evidence="13">Interacts with the Sec translocase complex via SecD. Specifically interacts with transmembrane segments of nascent integral membrane proteins during membrane integration.</text>
</comment>
<dbReference type="Pfam" id="PF02096">
    <property type="entry name" value="60KD_IMP"/>
    <property type="match status" value="1"/>
</dbReference>
<dbReference type="InterPro" id="IPR028053">
    <property type="entry name" value="Membr_insert_YidC_N"/>
</dbReference>
<feature type="transmembrane region" description="Helical" evidence="13">
    <location>
        <begin position="6"/>
        <end position="24"/>
    </location>
</feature>
<comment type="similarity">
    <text evidence="2 13">Belongs to the OXA1/ALB3/YidC family. Type 1 subfamily.</text>
</comment>
<gene>
    <name evidence="13 17" type="primary">yidC</name>
    <name evidence="17" type="ORF">HUK82_09280</name>
</gene>
<dbReference type="PRINTS" id="PR01900">
    <property type="entry name" value="YIDCPROTEIN"/>
</dbReference>
<sequence length="570" mass="63054">MDIRRFLLATILSAVVLLGFDYFMPQKAHQDAPKPVPVADRQNPAPVASAPSAPRDDVRLPLGGGAVSGSINLRGARLDDLTLRDYRETVAKDSPNVRLLEPQGKTEANYVEIGWLNAPGGQTMVPGADTLWTADGSRLAVETPLTLHWDNGQGVTFRITLRLDRNYMFAVEQSVDNHSGQALSLYPFARVERGYTPEVTGGYLVQEGPVSVIDGRLTEGSYKTVRKDSAAPLNQSWSRQGSKGWVGITDKYWLTAVIPDQSAPIAASYGFSGGTYQAGFVANAPLTVAAGASATTSSHIFAGAKEVRLLEAYEKSLHIDGFWRAVDFGWFAFLTRPIFFVLDWLNTLLGNFGLALMAFTLIVKALFFPLASKSFKSMAGMRTLQPKMQALRERHKDDPVAMNQAIMGLYKSEKINPASGCLPMLVQIPVFWCLYKDLYVTIEMRHAPFFGWIRDLSAADPTNLFTAFGLIPWDPTVLTPMLHMGIWPIVLGGTMFLMQKLNPTPMADPAQARVFQFMPVIFAFIMARQPAGLVIYYCWNNLLTALQQRFIQHRSERARATPALPARSRK</sequence>
<dbReference type="InterPro" id="IPR001708">
    <property type="entry name" value="YidC/ALB3/OXA1/COX18"/>
</dbReference>
<evidence type="ECO:0000259" key="16">
    <source>
        <dbReference type="Pfam" id="PF14849"/>
    </source>
</evidence>
<dbReference type="InterPro" id="IPR028055">
    <property type="entry name" value="YidC/Oxa/ALB_C"/>
</dbReference>
<dbReference type="CDD" id="cd20070">
    <property type="entry name" value="5TM_YidC_Alb3"/>
    <property type="match status" value="1"/>
</dbReference>
<reference evidence="17 18" key="1">
    <citation type="submission" date="2020-06" db="EMBL/GenBank/DDBJ databases">
        <title>Description of novel acetic acid bacteria.</title>
        <authorList>
            <person name="Sombolestani A."/>
        </authorList>
    </citation>
    <scope>NUCLEOTIDE SEQUENCE [LARGE SCALE GENOMIC DNA]</scope>
    <source>
        <strain evidence="17 18">LMG 27010</strain>
    </source>
</reference>
<evidence type="ECO:0000256" key="4">
    <source>
        <dbReference type="ARBA" id="ARBA00022448"/>
    </source>
</evidence>
<evidence type="ECO:0000256" key="13">
    <source>
        <dbReference type="HAMAP-Rule" id="MF_01810"/>
    </source>
</evidence>
<evidence type="ECO:0000256" key="5">
    <source>
        <dbReference type="ARBA" id="ARBA00022475"/>
    </source>
</evidence>
<feature type="domain" description="Membrane insertase YidC N-terminal" evidence="16">
    <location>
        <begin position="66"/>
        <end position="340"/>
    </location>
</feature>
<evidence type="ECO:0000256" key="10">
    <source>
        <dbReference type="ARBA" id="ARBA00023186"/>
    </source>
</evidence>
<feature type="transmembrane region" description="Helical" evidence="13">
    <location>
        <begin position="348"/>
        <end position="371"/>
    </location>
</feature>
<organism evidence="17 18">
    <name type="scientific">Ameyamaea chiangmaiensis</name>
    <dbReference type="NCBI Taxonomy" id="442969"/>
    <lineage>
        <taxon>Bacteria</taxon>
        <taxon>Pseudomonadati</taxon>
        <taxon>Pseudomonadota</taxon>
        <taxon>Alphaproteobacteria</taxon>
        <taxon>Acetobacterales</taxon>
        <taxon>Acetobacteraceae</taxon>
        <taxon>Ameyamaea</taxon>
    </lineage>
</organism>
<feature type="region of interest" description="Disordered" evidence="14">
    <location>
        <begin position="31"/>
        <end position="58"/>
    </location>
</feature>
<dbReference type="GO" id="GO:0015031">
    <property type="term" value="P:protein transport"/>
    <property type="evidence" value="ECO:0007669"/>
    <property type="project" value="UniProtKB-KW"/>
</dbReference>
<evidence type="ECO:0000256" key="11">
    <source>
        <dbReference type="ARBA" id="ARBA00033245"/>
    </source>
</evidence>
<evidence type="ECO:0000313" key="18">
    <source>
        <dbReference type="Proteomes" id="UP000585665"/>
    </source>
</evidence>
<keyword evidence="7 13" id="KW-0653">Protein transport</keyword>
<dbReference type="PRINTS" id="PR00701">
    <property type="entry name" value="60KDINNERMP"/>
</dbReference>
<evidence type="ECO:0000256" key="8">
    <source>
        <dbReference type="ARBA" id="ARBA00022989"/>
    </source>
</evidence>
<keyword evidence="10 13" id="KW-0143">Chaperone</keyword>
<dbReference type="InterPro" id="IPR038221">
    <property type="entry name" value="YidC_periplasmic_sf"/>
</dbReference>
<evidence type="ECO:0000256" key="7">
    <source>
        <dbReference type="ARBA" id="ARBA00022927"/>
    </source>
</evidence>
<feature type="compositionally biased region" description="Low complexity" evidence="14">
    <location>
        <begin position="44"/>
        <end position="53"/>
    </location>
</feature>
<comment type="caution">
    <text evidence="17">The sequence shown here is derived from an EMBL/GenBank/DDBJ whole genome shotgun (WGS) entry which is preliminary data.</text>
</comment>
<proteinExistence type="inferred from homology"/>
<keyword evidence="9 13" id="KW-0472">Membrane</keyword>